<dbReference type="RefSeq" id="WP_140867882.1">
    <property type="nucleotide sequence ID" value="NZ_RCZK01000002.1"/>
</dbReference>
<comment type="subcellular location">
    <subcellularLocation>
        <location evidence="1">Membrane</location>
        <topology evidence="1">Multi-pass membrane protein</topology>
    </subcellularLocation>
</comment>
<gene>
    <name evidence="7" type="ORF">EAH84_03655</name>
</gene>
<dbReference type="PANTHER" id="PTHR33507">
    <property type="entry name" value="INNER MEMBRANE PROTEIN YBBJ"/>
    <property type="match status" value="1"/>
</dbReference>
<dbReference type="Proteomes" id="UP000318413">
    <property type="component" value="Unassembled WGS sequence"/>
</dbReference>
<evidence type="ECO:0000256" key="2">
    <source>
        <dbReference type="ARBA" id="ARBA00022692"/>
    </source>
</evidence>
<accession>A0A502CRI9</accession>
<dbReference type="InterPro" id="IPR002810">
    <property type="entry name" value="NfeD-like_C"/>
</dbReference>
<keyword evidence="8" id="KW-1185">Reference proteome</keyword>
<dbReference type="OrthoDB" id="9810336at2"/>
<keyword evidence="4 5" id="KW-0472">Membrane</keyword>
<dbReference type="EMBL" id="RCZK01000002">
    <property type="protein sequence ID" value="TPG14416.1"/>
    <property type="molecule type" value="Genomic_DNA"/>
</dbReference>
<organism evidence="7 8">
    <name type="scientific">Sphingomonas oligophenolica</name>
    <dbReference type="NCBI Taxonomy" id="301154"/>
    <lineage>
        <taxon>Bacteria</taxon>
        <taxon>Pseudomonadati</taxon>
        <taxon>Pseudomonadota</taxon>
        <taxon>Alphaproteobacteria</taxon>
        <taxon>Sphingomonadales</taxon>
        <taxon>Sphingomonadaceae</taxon>
        <taxon>Sphingomonas</taxon>
    </lineage>
</organism>
<evidence type="ECO:0000259" key="6">
    <source>
        <dbReference type="Pfam" id="PF01957"/>
    </source>
</evidence>
<evidence type="ECO:0000313" key="8">
    <source>
        <dbReference type="Proteomes" id="UP000318413"/>
    </source>
</evidence>
<dbReference type="InterPro" id="IPR052165">
    <property type="entry name" value="Membrane_assoc_protease"/>
</dbReference>
<feature type="domain" description="NfeD-like C-terminal" evidence="6">
    <location>
        <begin position="93"/>
        <end position="145"/>
    </location>
</feature>
<sequence length="153" mass="15878">MSLDWVGGAAGAWLIAALVLGIAEILIPGVFAIFLAIAAAITGIAVLALPDLTAPVQIASFAIWSTVTVLIGKRWYRDYPLETSDALLNNRSARLIGQIVTVETAIDHGEGRVRIGDGSWPAHGPDALVGESVRVTSVVDGVVVVDAVEDAPA</sequence>
<evidence type="ECO:0000256" key="3">
    <source>
        <dbReference type="ARBA" id="ARBA00022989"/>
    </source>
</evidence>
<comment type="caution">
    <text evidence="7">The sequence shown here is derived from an EMBL/GenBank/DDBJ whole genome shotgun (WGS) entry which is preliminary data.</text>
</comment>
<evidence type="ECO:0000256" key="1">
    <source>
        <dbReference type="ARBA" id="ARBA00004141"/>
    </source>
</evidence>
<feature type="transmembrane region" description="Helical" evidence="5">
    <location>
        <begin position="30"/>
        <end position="48"/>
    </location>
</feature>
<dbReference type="Pfam" id="PF01957">
    <property type="entry name" value="NfeD"/>
    <property type="match status" value="1"/>
</dbReference>
<evidence type="ECO:0000256" key="4">
    <source>
        <dbReference type="ARBA" id="ARBA00023136"/>
    </source>
</evidence>
<dbReference type="Gene3D" id="2.40.50.140">
    <property type="entry name" value="Nucleic acid-binding proteins"/>
    <property type="match status" value="1"/>
</dbReference>
<proteinExistence type="predicted"/>
<reference evidence="7 8" key="1">
    <citation type="journal article" date="2019" name="Environ. Microbiol.">
        <title>Species interactions and distinct microbial communities in high Arctic permafrost affected cryosols are associated with the CH4 and CO2 gas fluxes.</title>
        <authorList>
            <person name="Altshuler I."/>
            <person name="Hamel J."/>
            <person name="Turney S."/>
            <person name="Magnuson E."/>
            <person name="Levesque R."/>
            <person name="Greer C."/>
            <person name="Whyte L.G."/>
        </authorList>
    </citation>
    <scope>NUCLEOTIDE SEQUENCE [LARGE SCALE GENOMIC DNA]</scope>
    <source>
        <strain evidence="7 8">S5.1</strain>
    </source>
</reference>
<keyword evidence="3 5" id="KW-1133">Transmembrane helix</keyword>
<feature type="transmembrane region" description="Helical" evidence="5">
    <location>
        <begin position="6"/>
        <end position="23"/>
    </location>
</feature>
<dbReference type="PANTHER" id="PTHR33507:SF3">
    <property type="entry name" value="INNER MEMBRANE PROTEIN YBBJ"/>
    <property type="match status" value="1"/>
</dbReference>
<feature type="transmembrane region" description="Helical" evidence="5">
    <location>
        <begin position="54"/>
        <end position="72"/>
    </location>
</feature>
<protein>
    <submittedName>
        <fullName evidence="7">NfeD family protein</fullName>
    </submittedName>
</protein>
<name>A0A502CRI9_9SPHN</name>
<evidence type="ECO:0000256" key="5">
    <source>
        <dbReference type="SAM" id="Phobius"/>
    </source>
</evidence>
<evidence type="ECO:0000313" key="7">
    <source>
        <dbReference type="EMBL" id="TPG14416.1"/>
    </source>
</evidence>
<keyword evidence="2 5" id="KW-0812">Transmembrane</keyword>
<dbReference type="InterPro" id="IPR012340">
    <property type="entry name" value="NA-bd_OB-fold"/>
</dbReference>
<dbReference type="GO" id="GO:0005886">
    <property type="term" value="C:plasma membrane"/>
    <property type="evidence" value="ECO:0007669"/>
    <property type="project" value="TreeGrafter"/>
</dbReference>
<dbReference type="AlphaFoldDB" id="A0A502CRI9"/>